<dbReference type="SUPFAM" id="SSF48371">
    <property type="entry name" value="ARM repeat"/>
    <property type="match status" value="1"/>
</dbReference>
<feature type="compositionally biased region" description="Acidic residues" evidence="3">
    <location>
        <begin position="1517"/>
        <end position="1531"/>
    </location>
</feature>
<feature type="region of interest" description="Disordered" evidence="3">
    <location>
        <begin position="354"/>
        <end position="479"/>
    </location>
</feature>
<proteinExistence type="inferred from homology"/>
<dbReference type="InterPro" id="IPR020839">
    <property type="entry name" value="SCD"/>
</dbReference>
<dbReference type="GO" id="GO:0016151">
    <property type="term" value="F:nickel cation binding"/>
    <property type="evidence" value="ECO:0007669"/>
    <property type="project" value="InterPro"/>
</dbReference>
<organism evidence="5 6">
    <name type="scientific">Rhypophila decipiens</name>
    <dbReference type="NCBI Taxonomy" id="261697"/>
    <lineage>
        <taxon>Eukaryota</taxon>
        <taxon>Fungi</taxon>
        <taxon>Dikarya</taxon>
        <taxon>Ascomycota</taxon>
        <taxon>Pezizomycotina</taxon>
        <taxon>Sordariomycetes</taxon>
        <taxon>Sordariomycetidae</taxon>
        <taxon>Sordariales</taxon>
        <taxon>Naviculisporaceae</taxon>
        <taxon>Rhypophila</taxon>
    </lineage>
</organism>
<name>A0AAN7BDM4_9PEZI</name>
<feature type="compositionally biased region" description="Acidic residues" evidence="3">
    <location>
        <begin position="1562"/>
        <end position="1571"/>
    </location>
</feature>
<dbReference type="Pfam" id="PF24571">
    <property type="entry name" value="HEAT_SCC3-SA"/>
    <property type="match status" value="1"/>
</dbReference>
<evidence type="ECO:0000256" key="2">
    <source>
        <dbReference type="SAM" id="Coils"/>
    </source>
</evidence>
<dbReference type="InterPro" id="IPR016024">
    <property type="entry name" value="ARM-type_fold"/>
</dbReference>
<evidence type="ECO:0000313" key="5">
    <source>
        <dbReference type="EMBL" id="KAK4219472.1"/>
    </source>
</evidence>
<dbReference type="InterPro" id="IPR056396">
    <property type="entry name" value="HEAT_SCC3-SA"/>
</dbReference>
<accession>A0AAN7BDM4</accession>
<evidence type="ECO:0000256" key="1">
    <source>
        <dbReference type="ARBA" id="ARBA00023186"/>
    </source>
</evidence>
<sequence length="1571" mass="173357">MDSPFPKSSSAAGEGRIVAKLLPDGNSGLETIVYQYPLKLITPSRPSEVRSVLVFLLSYGGGLVGGDNVNLSIEVDADAKLSIVTQGHTKIFKSATPDIVTRQTLRVHIAPGAGLCLLPDPVQPFEGSVYEQTQIFKLARDASLCLLDWVTQGRTARGEDWSFVRWVGRNEVWSCGDGSATSTDRLLVRDSVILDGHQTSSHLKTLRESMQSMGVIGTLLLRGPLTKTLGDFFLSEFAALPRLGARDFRSEDAKRADNDAMSPLERWRSDRLKMEKDSKLLWSAANVRGCVVVKFGAPAVEAGRLWIGSMLSYEGSVAHNFGDHALMCLNLQNPKRPPSAGLLIVATPNVMNPRRQPLMETSDNTPAGSPAPTSTARRSGRVTKAPAKFTPDAPAATKRKRSAENDEEDAENESPDEGEEGDNQDDDASDTAEEEPQRARKKKASSQSARPKKPASKKPKINGDATVTADANHAPKQLVSRPKKAVWIPIADREADGLYAEIFASGHSSKKVAEDWFEKSSANEGANEATAVTDLVNCILSAAGCEQHVTEDDIRDPDNAQDRLADLQDRYSTAGITDYPLISRTKTTRPFRDLLVGFFRSLLIVMHETGVLYRENDLMENITRWVVSMSSSTLRPFRHTATTVALAIEGSLVEIAKLLDDRITKTTQQLESEKSRKGKNKDKLSAIQKSLDEANENRAACEDMINEYFDTVFIHRYRDIDSKIRVECVEALGTWVMQLSRFFMKPEFLRYLGWMLSDGVAQIRQEVLKQLARILKRDSEKLGHFIDRFRPRLMEIVARDADVNVRVASIGVVQILKDTGMLDPSEIDAVGRLIFDTELRVRRAVMEFFASCVNDSIETKVETIGGQDVVDELFGDDDEDDFFSPRSDWIAIKCLAELLAAYDAQLEEEVQTSTPRGLEVAVDLVPASAPETRISLASQVIYEKIEQVKNWELLSGYLLYDHSASTKSRSSKKGGSNESALRDAVAPEGSEEAILLEVLASAVRASLAPTSEADKGRRRHRPEGGDTSEDAAVHLATIIPRLLKKYGAEASTAVIVLRLEHCLDLDIFQQLRQDSTTYQRLLDEIATQFDRHVDRGVLTEAAKALLHARKYDGLEEIADAKISELWENVLNALRHFDRICELGERNNLDEEAIAELGHILFKMSKLASVYNCVEALDADGTAEGSDAPAIEILARIVHRGKLDQVDEALDDLEDEAVAFAITSCKFYFVWQVRGLISTVQANTAISGRDVESLNMLRKMYEDNLILTLTSRGTNDDLRLFATGGLCDLHVLFASLKQIANQHAAANGDDGQSYTILESLFEPVKADLLPEIIEIYDATERAYARCLKRTLNEPAVDEDPLDDDDQFSDDEGDNDGELTEVEKKFKELKAEKALCTLAGQYVLAILAKQLDTTGPHAGKLRRRMLRNQHKLGPNVKETLAHLDETRLKDLALGGGGKKKKAAASRAKGGKSGGGKSGGGKQPVSEEIVVAEDDDSDQEEAEGAAAAAAGRQQRRQVEEIEEEEDEEVEEGTEEDLRRRELLDEDAHDRIEDDSDHDQQGGGQMDEDESILGD</sequence>
<evidence type="ECO:0000313" key="6">
    <source>
        <dbReference type="Proteomes" id="UP001301769"/>
    </source>
</evidence>
<protein>
    <submittedName>
        <fullName evidence="5">UreD urease accessory protein-domain-containing protein</fullName>
    </submittedName>
</protein>
<feature type="compositionally biased region" description="Gly residues" evidence="3">
    <location>
        <begin position="1468"/>
        <end position="1479"/>
    </location>
</feature>
<dbReference type="InterPro" id="IPR039662">
    <property type="entry name" value="Cohesin_Scc3/SA"/>
</dbReference>
<dbReference type="Pfam" id="PF08514">
    <property type="entry name" value="STAG"/>
    <property type="match status" value="1"/>
</dbReference>
<dbReference type="Proteomes" id="UP001301769">
    <property type="component" value="Unassembled WGS sequence"/>
</dbReference>
<dbReference type="Gene3D" id="1.25.10.10">
    <property type="entry name" value="Leucine-rich Repeat Variant"/>
    <property type="match status" value="1"/>
</dbReference>
<dbReference type="Pfam" id="PF21581">
    <property type="entry name" value="SCD"/>
    <property type="match status" value="1"/>
</dbReference>
<keyword evidence="6" id="KW-1185">Reference proteome</keyword>
<dbReference type="PANTHER" id="PTHR11199">
    <property type="entry name" value="STROMAL ANTIGEN"/>
    <property type="match status" value="1"/>
</dbReference>
<dbReference type="PANTHER" id="PTHR11199:SF0">
    <property type="entry name" value="LD34181P-RELATED"/>
    <property type="match status" value="1"/>
</dbReference>
<dbReference type="InterPro" id="IPR002669">
    <property type="entry name" value="UreD"/>
</dbReference>
<feature type="region of interest" description="Disordered" evidence="3">
    <location>
        <begin position="1009"/>
        <end position="1029"/>
    </location>
</feature>
<evidence type="ECO:0000259" key="4">
    <source>
        <dbReference type="PROSITE" id="PS51425"/>
    </source>
</evidence>
<dbReference type="GO" id="GO:0000785">
    <property type="term" value="C:chromatin"/>
    <property type="evidence" value="ECO:0007669"/>
    <property type="project" value="TreeGrafter"/>
</dbReference>
<dbReference type="GO" id="GO:0003682">
    <property type="term" value="F:chromatin binding"/>
    <property type="evidence" value="ECO:0007669"/>
    <property type="project" value="TreeGrafter"/>
</dbReference>
<dbReference type="Pfam" id="PF01774">
    <property type="entry name" value="UreD"/>
    <property type="match status" value="1"/>
</dbReference>
<dbReference type="GO" id="GO:0007062">
    <property type="term" value="P:sister chromatid cohesion"/>
    <property type="evidence" value="ECO:0007669"/>
    <property type="project" value="UniProtKB-ARBA"/>
</dbReference>
<gene>
    <name evidence="5" type="ORF">QBC37DRAFT_436658</name>
</gene>
<dbReference type="HAMAP" id="MF_01384">
    <property type="entry name" value="UreD"/>
    <property type="match status" value="1"/>
</dbReference>
<dbReference type="InterPro" id="IPR011989">
    <property type="entry name" value="ARM-like"/>
</dbReference>
<feature type="compositionally biased region" description="Polar residues" evidence="3">
    <location>
        <begin position="359"/>
        <end position="377"/>
    </location>
</feature>
<feature type="coiled-coil region" evidence="2">
    <location>
        <begin position="684"/>
        <end position="711"/>
    </location>
</feature>
<keyword evidence="1" id="KW-0143">Chaperone</keyword>
<feature type="compositionally biased region" description="Basic residues" evidence="3">
    <location>
        <begin position="439"/>
        <end position="460"/>
    </location>
</feature>
<feature type="domain" description="SCD" evidence="4">
    <location>
        <begin position="713"/>
        <end position="796"/>
    </location>
</feature>
<dbReference type="GO" id="GO:0005634">
    <property type="term" value="C:nucleus"/>
    <property type="evidence" value="ECO:0007669"/>
    <property type="project" value="TreeGrafter"/>
</dbReference>
<feature type="compositionally biased region" description="Basic and acidic residues" evidence="3">
    <location>
        <begin position="1532"/>
        <end position="1548"/>
    </location>
</feature>
<reference evidence="5" key="2">
    <citation type="submission" date="2023-05" db="EMBL/GenBank/DDBJ databases">
        <authorList>
            <consortium name="Lawrence Berkeley National Laboratory"/>
            <person name="Steindorff A."/>
            <person name="Hensen N."/>
            <person name="Bonometti L."/>
            <person name="Westerberg I."/>
            <person name="Brannstrom I.O."/>
            <person name="Guillou S."/>
            <person name="Cros-Aarteil S."/>
            <person name="Calhoun S."/>
            <person name="Haridas S."/>
            <person name="Kuo A."/>
            <person name="Mondo S."/>
            <person name="Pangilinan J."/>
            <person name="Riley R."/>
            <person name="Labutti K."/>
            <person name="Andreopoulos B."/>
            <person name="Lipzen A."/>
            <person name="Chen C."/>
            <person name="Yanf M."/>
            <person name="Daum C."/>
            <person name="Ng V."/>
            <person name="Clum A."/>
            <person name="Ohm R."/>
            <person name="Martin F."/>
            <person name="Silar P."/>
            <person name="Natvig D."/>
            <person name="Lalanne C."/>
            <person name="Gautier V."/>
            <person name="Ament-Velasquez S.L."/>
            <person name="Kruys A."/>
            <person name="Hutchinson M.I."/>
            <person name="Powell A.J."/>
            <person name="Barry K."/>
            <person name="Miller A.N."/>
            <person name="Grigoriev I.V."/>
            <person name="Debuchy R."/>
            <person name="Gladieux P."/>
            <person name="Thoren M.H."/>
            <person name="Johannesson H."/>
        </authorList>
    </citation>
    <scope>NUCLEOTIDE SEQUENCE</scope>
    <source>
        <strain evidence="5">PSN293</strain>
    </source>
</reference>
<feature type="region of interest" description="Disordered" evidence="3">
    <location>
        <begin position="1450"/>
        <end position="1571"/>
    </location>
</feature>
<reference evidence="5" key="1">
    <citation type="journal article" date="2023" name="Mol. Phylogenet. Evol.">
        <title>Genome-scale phylogeny and comparative genomics of the fungal order Sordariales.</title>
        <authorList>
            <person name="Hensen N."/>
            <person name="Bonometti L."/>
            <person name="Westerberg I."/>
            <person name="Brannstrom I.O."/>
            <person name="Guillou S."/>
            <person name="Cros-Aarteil S."/>
            <person name="Calhoun S."/>
            <person name="Haridas S."/>
            <person name="Kuo A."/>
            <person name="Mondo S."/>
            <person name="Pangilinan J."/>
            <person name="Riley R."/>
            <person name="LaButti K."/>
            <person name="Andreopoulos B."/>
            <person name="Lipzen A."/>
            <person name="Chen C."/>
            <person name="Yan M."/>
            <person name="Daum C."/>
            <person name="Ng V."/>
            <person name="Clum A."/>
            <person name="Steindorff A."/>
            <person name="Ohm R.A."/>
            <person name="Martin F."/>
            <person name="Silar P."/>
            <person name="Natvig D.O."/>
            <person name="Lalanne C."/>
            <person name="Gautier V."/>
            <person name="Ament-Velasquez S.L."/>
            <person name="Kruys A."/>
            <person name="Hutchinson M.I."/>
            <person name="Powell A.J."/>
            <person name="Barry K."/>
            <person name="Miller A.N."/>
            <person name="Grigoriev I.V."/>
            <person name="Debuchy R."/>
            <person name="Gladieux P."/>
            <person name="Hiltunen Thoren M."/>
            <person name="Johannesson H."/>
        </authorList>
    </citation>
    <scope>NUCLEOTIDE SEQUENCE</scope>
    <source>
        <strain evidence="5">PSN293</strain>
    </source>
</reference>
<evidence type="ECO:0000256" key="3">
    <source>
        <dbReference type="SAM" id="MobiDB-lite"/>
    </source>
</evidence>
<dbReference type="EMBL" id="MU858048">
    <property type="protein sequence ID" value="KAK4219472.1"/>
    <property type="molecule type" value="Genomic_DNA"/>
</dbReference>
<dbReference type="PROSITE" id="PS51425">
    <property type="entry name" value="SCD"/>
    <property type="match status" value="1"/>
</dbReference>
<keyword evidence="2" id="KW-0175">Coiled coil</keyword>
<dbReference type="GO" id="GO:0008278">
    <property type="term" value="C:cohesin complex"/>
    <property type="evidence" value="ECO:0007669"/>
    <property type="project" value="TreeGrafter"/>
</dbReference>
<dbReference type="InterPro" id="IPR013721">
    <property type="entry name" value="STAG"/>
</dbReference>
<feature type="compositionally biased region" description="Acidic residues" evidence="3">
    <location>
        <begin position="405"/>
        <end position="434"/>
    </location>
</feature>
<feature type="compositionally biased region" description="Acidic residues" evidence="3">
    <location>
        <begin position="1487"/>
        <end position="1500"/>
    </location>
</feature>
<comment type="caution">
    <text evidence="5">The sequence shown here is derived from an EMBL/GenBank/DDBJ whole genome shotgun (WGS) entry which is preliminary data.</text>
</comment>
<feature type="region of interest" description="Disordered" evidence="3">
    <location>
        <begin position="1354"/>
        <end position="1375"/>
    </location>
</feature>